<keyword evidence="2" id="KW-1185">Reference proteome</keyword>
<organism evidence="1 2">
    <name type="scientific">Xenoophorus captivus</name>
    <dbReference type="NCBI Taxonomy" id="1517983"/>
    <lineage>
        <taxon>Eukaryota</taxon>
        <taxon>Metazoa</taxon>
        <taxon>Chordata</taxon>
        <taxon>Craniata</taxon>
        <taxon>Vertebrata</taxon>
        <taxon>Euteleostomi</taxon>
        <taxon>Actinopterygii</taxon>
        <taxon>Neopterygii</taxon>
        <taxon>Teleostei</taxon>
        <taxon>Neoteleostei</taxon>
        <taxon>Acanthomorphata</taxon>
        <taxon>Ovalentaria</taxon>
        <taxon>Atherinomorphae</taxon>
        <taxon>Cyprinodontiformes</taxon>
        <taxon>Goodeidae</taxon>
        <taxon>Xenoophorus</taxon>
    </lineage>
</organism>
<sequence length="108" mass="12423">MGSVPGQTLSCKILQGNKPCDKYTVLSHIGTEQKSVISNQNQPMGWFWLEIRAETSRHSRTCSLIVLAHIFFTFSKYQDKKNTPITKKYESKSNPGVEMNKYYITFIK</sequence>
<name>A0ABV0SAF6_9TELE</name>
<protein>
    <submittedName>
        <fullName evidence="1">Uncharacterized protein</fullName>
    </submittedName>
</protein>
<comment type="caution">
    <text evidence="1">The sequence shown here is derived from an EMBL/GenBank/DDBJ whole genome shotgun (WGS) entry which is preliminary data.</text>
</comment>
<gene>
    <name evidence="1" type="ORF">XENOCAPTIV_023924</name>
</gene>
<reference evidence="1 2" key="1">
    <citation type="submission" date="2021-06" db="EMBL/GenBank/DDBJ databases">
        <authorList>
            <person name="Palmer J.M."/>
        </authorList>
    </citation>
    <scope>NUCLEOTIDE SEQUENCE [LARGE SCALE GENOMIC DNA]</scope>
    <source>
        <strain evidence="1 2">XC_2019</strain>
        <tissue evidence="1">Muscle</tissue>
    </source>
</reference>
<evidence type="ECO:0000313" key="1">
    <source>
        <dbReference type="EMBL" id="MEQ2216861.1"/>
    </source>
</evidence>
<evidence type="ECO:0000313" key="2">
    <source>
        <dbReference type="Proteomes" id="UP001434883"/>
    </source>
</evidence>
<proteinExistence type="predicted"/>
<dbReference type="EMBL" id="JAHRIN010072720">
    <property type="protein sequence ID" value="MEQ2216861.1"/>
    <property type="molecule type" value="Genomic_DNA"/>
</dbReference>
<dbReference type="Proteomes" id="UP001434883">
    <property type="component" value="Unassembled WGS sequence"/>
</dbReference>
<accession>A0ABV0SAF6</accession>